<evidence type="ECO:0000256" key="1">
    <source>
        <dbReference type="ARBA" id="ARBA00022553"/>
    </source>
</evidence>
<evidence type="ECO:0000313" key="6">
    <source>
        <dbReference type="Proteomes" id="UP001139721"/>
    </source>
</evidence>
<comment type="caution">
    <text evidence="5">The sequence shown here is derived from an EMBL/GenBank/DDBJ whole genome shotgun (WGS) entry which is preliminary data.</text>
</comment>
<dbReference type="Pfam" id="PF00072">
    <property type="entry name" value="Response_reg"/>
    <property type="match status" value="1"/>
</dbReference>
<dbReference type="PANTHER" id="PTHR43719:SF27">
    <property type="entry name" value="AEROBIC RESPIRATION CONTROL SENSOR PROTEIN ARCB"/>
    <property type="match status" value="1"/>
</dbReference>
<dbReference type="NCBIfam" id="TIGR00229">
    <property type="entry name" value="sensory_box"/>
    <property type="match status" value="1"/>
</dbReference>
<dbReference type="SUPFAM" id="SSF55785">
    <property type="entry name" value="PYP-like sensor domain (PAS domain)"/>
    <property type="match status" value="1"/>
</dbReference>
<evidence type="ECO:0000259" key="3">
    <source>
        <dbReference type="PROSITE" id="PS50110"/>
    </source>
</evidence>
<dbReference type="InterPro" id="IPR000700">
    <property type="entry name" value="PAS-assoc_C"/>
</dbReference>
<dbReference type="Gene3D" id="3.30.450.20">
    <property type="entry name" value="PAS domain"/>
    <property type="match status" value="1"/>
</dbReference>
<dbReference type="SUPFAM" id="SSF52172">
    <property type="entry name" value="CheY-like"/>
    <property type="match status" value="1"/>
</dbReference>
<dbReference type="RefSeq" id="WP_250422319.1">
    <property type="nucleotide sequence ID" value="NZ_JAJKBJ010000002.1"/>
</dbReference>
<dbReference type="SMART" id="SM00448">
    <property type="entry name" value="REC"/>
    <property type="match status" value="1"/>
</dbReference>
<dbReference type="InterPro" id="IPR000014">
    <property type="entry name" value="PAS"/>
</dbReference>
<feature type="modified residue" description="4-aspartylphosphate" evidence="2">
    <location>
        <position position="217"/>
    </location>
</feature>
<accession>A0A9X2CYK2</accession>
<dbReference type="Proteomes" id="UP001139721">
    <property type="component" value="Unassembled WGS sequence"/>
</dbReference>
<dbReference type="Gene3D" id="3.40.50.2300">
    <property type="match status" value="1"/>
</dbReference>
<dbReference type="PANTHER" id="PTHR43719">
    <property type="entry name" value="TWO-COMPONENT HISTIDINE KINASE"/>
    <property type="match status" value="1"/>
</dbReference>
<dbReference type="InterPro" id="IPR050956">
    <property type="entry name" value="2C_system_His_kinase"/>
</dbReference>
<name>A0A9X2CYK2_9GAMM</name>
<dbReference type="EMBL" id="JAJKBJ010000002">
    <property type="protein sequence ID" value="MCL9683156.1"/>
    <property type="molecule type" value="Genomic_DNA"/>
</dbReference>
<evidence type="ECO:0000256" key="2">
    <source>
        <dbReference type="PROSITE-ProRule" id="PRU00169"/>
    </source>
</evidence>
<dbReference type="AlphaFoldDB" id="A0A9X2CYK2"/>
<feature type="domain" description="Response regulatory" evidence="3">
    <location>
        <begin position="168"/>
        <end position="286"/>
    </location>
</feature>
<keyword evidence="6" id="KW-1185">Reference proteome</keyword>
<organism evidence="5 6">
    <name type="scientific">Legionella maioricensis</name>
    <dbReference type="NCBI Taxonomy" id="2896528"/>
    <lineage>
        <taxon>Bacteria</taxon>
        <taxon>Pseudomonadati</taxon>
        <taxon>Pseudomonadota</taxon>
        <taxon>Gammaproteobacteria</taxon>
        <taxon>Legionellales</taxon>
        <taxon>Legionellaceae</taxon>
        <taxon>Legionella</taxon>
    </lineage>
</organism>
<dbReference type="PROSITE" id="PS50113">
    <property type="entry name" value="PAC"/>
    <property type="match status" value="1"/>
</dbReference>
<evidence type="ECO:0000259" key="4">
    <source>
        <dbReference type="PROSITE" id="PS50113"/>
    </source>
</evidence>
<feature type="domain" description="PAC" evidence="4">
    <location>
        <begin position="97"/>
        <end position="149"/>
    </location>
</feature>
<dbReference type="InterPro" id="IPR001789">
    <property type="entry name" value="Sig_transdc_resp-reg_receiver"/>
</dbReference>
<dbReference type="InterPro" id="IPR035965">
    <property type="entry name" value="PAS-like_dom_sf"/>
</dbReference>
<evidence type="ECO:0000313" key="5">
    <source>
        <dbReference type="EMBL" id="MCL9683156.1"/>
    </source>
</evidence>
<protein>
    <submittedName>
        <fullName evidence="5">Response regulator</fullName>
    </submittedName>
</protein>
<keyword evidence="1 2" id="KW-0597">Phosphoprotein</keyword>
<dbReference type="Pfam" id="PF13426">
    <property type="entry name" value="PAS_9"/>
    <property type="match status" value="1"/>
</dbReference>
<dbReference type="InterPro" id="IPR011006">
    <property type="entry name" value="CheY-like_superfamily"/>
</dbReference>
<gene>
    <name evidence="5" type="ORF">LOX96_03530</name>
</gene>
<sequence>MSSKHEKGSPENIDVIHQHYMDIINALPDIVYWIDVDCNLLGCNNNFVSLLGIQELRDFKGTPYQQMTKFGHWSEKRVESFKLDDMKVIFSGEARNNVEELPVVNEQGDTLYFRSNRVPMYDENRNVAGMVVILTDVSAIKKLEKRLEPVPQEKRENIDLFKDGRLPSILMIEDNLVAQNVEKALLTGLNCHVDIAETGDKALKLFDPGKYDLVLMDIGLEDTSGYVVAKQLRNKEKDTLHHVPIIALTGYEADVVKYDCEQYFMEGAITKPLTSEQAEQIIKHYVYHQDVSVDGLKTI</sequence>
<dbReference type="PROSITE" id="PS50110">
    <property type="entry name" value="RESPONSE_REGULATORY"/>
    <property type="match status" value="1"/>
</dbReference>
<proteinExistence type="predicted"/>
<dbReference type="CDD" id="cd17546">
    <property type="entry name" value="REC_hyHK_CKI1_RcsC-like"/>
    <property type="match status" value="1"/>
</dbReference>
<dbReference type="GO" id="GO:0000160">
    <property type="term" value="P:phosphorelay signal transduction system"/>
    <property type="evidence" value="ECO:0007669"/>
    <property type="project" value="InterPro"/>
</dbReference>
<reference evidence="5" key="1">
    <citation type="submission" date="2021-11" db="EMBL/GenBank/DDBJ databases">
        <title>Legionella maioricencis sp. nov., a new species isolated from hot water samples in Mallorca.</title>
        <authorList>
            <person name="Crespi S."/>
            <person name="Drasar V."/>
            <person name="Salva-Serra F."/>
            <person name="Jaen-Luchoro D."/>
            <person name="Pineiro-Iglesias B."/>
            <person name="Aliaga F."/>
            <person name="Fernandez-Juarez V."/>
            <person name="Coll G."/>
            <person name="Moore E.R.B."/>
            <person name="Bennasar-Figueras A."/>
        </authorList>
    </citation>
    <scope>NUCLEOTIDE SEQUENCE</scope>
    <source>
        <strain evidence="5">HCPI-6</strain>
    </source>
</reference>